<proteinExistence type="predicted"/>
<keyword evidence="2" id="KW-1185">Reference proteome</keyword>
<comment type="caution">
    <text evidence="1">The sequence shown here is derived from an EMBL/GenBank/DDBJ whole genome shotgun (WGS) entry which is preliminary data.</text>
</comment>
<dbReference type="EMBL" id="VIKS01000002">
    <property type="protein sequence ID" value="TQV89260.1"/>
    <property type="molecule type" value="Genomic_DNA"/>
</dbReference>
<sequence length="73" mass="8438">MLLKEKSSGNLVEVLYLSELFSLYEEELQGRYQVGDEVLVTESFKKSDLAFSSGEELPKCWTDPQYRAKELEL</sequence>
<dbReference type="GO" id="GO:0016740">
    <property type="term" value="F:transferase activity"/>
    <property type="evidence" value="ECO:0007669"/>
    <property type="project" value="UniProtKB-KW"/>
</dbReference>
<reference evidence="1 2" key="1">
    <citation type="submission" date="2019-07" db="EMBL/GenBank/DDBJ databases">
        <title>Draft genome for Aliikangiella sp. M105.</title>
        <authorList>
            <person name="Wang G."/>
        </authorList>
    </citation>
    <scope>NUCLEOTIDE SEQUENCE [LARGE SCALE GENOMIC DNA]</scope>
    <source>
        <strain evidence="1 2">M105</strain>
    </source>
</reference>
<keyword evidence="1" id="KW-0808">Transferase</keyword>
<protein>
    <submittedName>
        <fullName evidence="1">Acetyltransferase</fullName>
    </submittedName>
</protein>
<name>A0A545UIH4_9GAMM</name>
<dbReference type="Proteomes" id="UP000315439">
    <property type="component" value="Unassembled WGS sequence"/>
</dbReference>
<organism evidence="1 2">
    <name type="scientific">Aliikangiella coralliicola</name>
    <dbReference type="NCBI Taxonomy" id="2592383"/>
    <lineage>
        <taxon>Bacteria</taxon>
        <taxon>Pseudomonadati</taxon>
        <taxon>Pseudomonadota</taxon>
        <taxon>Gammaproteobacteria</taxon>
        <taxon>Oceanospirillales</taxon>
        <taxon>Pleioneaceae</taxon>
        <taxon>Aliikangiella</taxon>
    </lineage>
</organism>
<dbReference type="OrthoDB" id="9810649at2"/>
<dbReference type="AlphaFoldDB" id="A0A545UIH4"/>
<accession>A0A545UIH4</accession>
<dbReference type="RefSeq" id="WP_142892110.1">
    <property type="nucleotide sequence ID" value="NZ_ML660161.1"/>
</dbReference>
<evidence type="ECO:0000313" key="1">
    <source>
        <dbReference type="EMBL" id="TQV89260.1"/>
    </source>
</evidence>
<gene>
    <name evidence="1" type="ORF">FLL46_03780</name>
</gene>
<evidence type="ECO:0000313" key="2">
    <source>
        <dbReference type="Proteomes" id="UP000315439"/>
    </source>
</evidence>